<gene>
    <name evidence="2" type="ORF">MU516_15525</name>
</gene>
<accession>A0ABT2KCK8</accession>
<keyword evidence="1" id="KW-0472">Membrane</keyword>
<sequence>MIRIIREISATVKMANDIAAQSGDGPRWTLFLTNRSFIAQVVALIFALLAIFGVFLPIDAADVAEIIGLAGYLLAQGWSLWERLRGKTRAVWNGDQARKAVEEADALSKALRDAGAR</sequence>
<evidence type="ECO:0000313" key="3">
    <source>
        <dbReference type="Proteomes" id="UP001320702"/>
    </source>
</evidence>
<evidence type="ECO:0008006" key="4">
    <source>
        <dbReference type="Google" id="ProtNLM"/>
    </source>
</evidence>
<proteinExistence type="predicted"/>
<feature type="transmembrane region" description="Helical" evidence="1">
    <location>
        <begin position="64"/>
        <end position="81"/>
    </location>
</feature>
<reference evidence="2 3" key="1">
    <citation type="submission" date="2022-04" db="EMBL/GenBank/DDBJ databases">
        <title>Paracoccus sp. YLB-12 draft genome sequence.</title>
        <authorList>
            <person name="Yu L."/>
        </authorList>
    </citation>
    <scope>NUCLEOTIDE SEQUENCE [LARGE SCALE GENOMIC DNA]</scope>
    <source>
        <strain evidence="2 3">YLB-12</strain>
    </source>
</reference>
<dbReference type="Proteomes" id="UP001320702">
    <property type="component" value="Unassembled WGS sequence"/>
</dbReference>
<comment type="caution">
    <text evidence="2">The sequence shown here is derived from an EMBL/GenBank/DDBJ whole genome shotgun (WGS) entry which is preliminary data.</text>
</comment>
<name>A0ABT2KCK8_9RHOB</name>
<evidence type="ECO:0000256" key="1">
    <source>
        <dbReference type="SAM" id="Phobius"/>
    </source>
</evidence>
<keyword evidence="1" id="KW-1133">Transmembrane helix</keyword>
<dbReference type="EMBL" id="JANAVZ010000009">
    <property type="protein sequence ID" value="MCT4334275.1"/>
    <property type="molecule type" value="Genomic_DNA"/>
</dbReference>
<evidence type="ECO:0000313" key="2">
    <source>
        <dbReference type="EMBL" id="MCT4334275.1"/>
    </source>
</evidence>
<feature type="transmembrane region" description="Helical" evidence="1">
    <location>
        <begin position="37"/>
        <end position="58"/>
    </location>
</feature>
<keyword evidence="3" id="KW-1185">Reference proteome</keyword>
<protein>
    <recommendedName>
        <fullName evidence="4">Holin of 3TMs, for gene-transfer release</fullName>
    </recommendedName>
</protein>
<dbReference type="RefSeq" id="WP_260278191.1">
    <property type="nucleotide sequence ID" value="NZ_JANAVZ010000009.1"/>
</dbReference>
<keyword evidence="1" id="KW-0812">Transmembrane</keyword>
<organism evidence="2 3">
    <name type="scientific">Paracoccus maritimus</name>
    <dbReference type="NCBI Taxonomy" id="2933292"/>
    <lineage>
        <taxon>Bacteria</taxon>
        <taxon>Pseudomonadati</taxon>
        <taxon>Pseudomonadota</taxon>
        <taxon>Alphaproteobacteria</taxon>
        <taxon>Rhodobacterales</taxon>
        <taxon>Paracoccaceae</taxon>
        <taxon>Paracoccus</taxon>
    </lineage>
</organism>